<proteinExistence type="predicted"/>
<feature type="compositionally biased region" description="Basic and acidic residues" evidence="1">
    <location>
        <begin position="91"/>
        <end position="105"/>
    </location>
</feature>
<dbReference type="AlphaFoldDB" id="A0A804MKT5"/>
<reference evidence="3" key="3">
    <citation type="submission" date="2021-05" db="UniProtKB">
        <authorList>
            <consortium name="EnsemblPlants"/>
        </authorList>
    </citation>
    <scope>IDENTIFICATION</scope>
    <source>
        <strain evidence="3">cv. B73</strain>
    </source>
</reference>
<name>A0A804MKT5_MAIZE</name>
<dbReference type="Gramene" id="Zm00001eb094010_T001">
    <property type="protein sequence ID" value="Zm00001eb094010_P001"/>
    <property type="gene ID" value="Zm00001eb094010"/>
</dbReference>
<reference evidence="4" key="1">
    <citation type="submission" date="2015-12" db="EMBL/GenBank/DDBJ databases">
        <title>Update maize B73 reference genome by single molecule sequencing technologies.</title>
        <authorList>
            <consortium name="Maize Genome Sequencing Project"/>
            <person name="Ware D."/>
        </authorList>
    </citation>
    <scope>NUCLEOTIDE SEQUENCE [LARGE SCALE GENOMIC DNA]</scope>
    <source>
        <strain evidence="4">cv. B73</strain>
    </source>
</reference>
<organism evidence="3 4">
    <name type="scientific">Zea mays</name>
    <name type="common">Maize</name>
    <dbReference type="NCBI Taxonomy" id="4577"/>
    <lineage>
        <taxon>Eukaryota</taxon>
        <taxon>Viridiplantae</taxon>
        <taxon>Streptophyta</taxon>
        <taxon>Embryophyta</taxon>
        <taxon>Tracheophyta</taxon>
        <taxon>Spermatophyta</taxon>
        <taxon>Magnoliopsida</taxon>
        <taxon>Liliopsida</taxon>
        <taxon>Poales</taxon>
        <taxon>Poaceae</taxon>
        <taxon>PACMAD clade</taxon>
        <taxon>Panicoideae</taxon>
        <taxon>Andropogonodae</taxon>
        <taxon>Andropogoneae</taxon>
        <taxon>Tripsacinae</taxon>
        <taxon>Zea</taxon>
    </lineage>
</organism>
<evidence type="ECO:0000256" key="1">
    <source>
        <dbReference type="SAM" id="MobiDB-lite"/>
    </source>
</evidence>
<feature type="signal peptide" evidence="2">
    <location>
        <begin position="1"/>
        <end position="22"/>
    </location>
</feature>
<feature type="chain" id="PRO_5033026978" evidence="2">
    <location>
        <begin position="23"/>
        <end position="113"/>
    </location>
</feature>
<evidence type="ECO:0000313" key="3">
    <source>
        <dbReference type="EnsemblPlants" id="Zm00001eb094010_P001"/>
    </source>
</evidence>
<protein>
    <submittedName>
        <fullName evidence="3">Uncharacterized protein</fullName>
    </submittedName>
</protein>
<accession>A0A804MKT5</accession>
<evidence type="ECO:0000313" key="4">
    <source>
        <dbReference type="Proteomes" id="UP000007305"/>
    </source>
</evidence>
<reference evidence="3" key="2">
    <citation type="submission" date="2019-07" db="EMBL/GenBank/DDBJ databases">
        <authorList>
            <person name="Seetharam A."/>
            <person name="Woodhouse M."/>
            <person name="Cannon E."/>
        </authorList>
    </citation>
    <scope>NUCLEOTIDE SEQUENCE [LARGE SCALE GENOMIC DNA]</scope>
    <source>
        <strain evidence="3">cv. B73</strain>
    </source>
</reference>
<keyword evidence="4" id="KW-1185">Reference proteome</keyword>
<dbReference type="EnsemblPlants" id="Zm00001eb094010_T001">
    <property type="protein sequence ID" value="Zm00001eb094010_P001"/>
    <property type="gene ID" value="Zm00001eb094010"/>
</dbReference>
<sequence length="113" mass="11826">MEAGAPWRLLPLLGVLEGGLLCAMEVARGTRRGGWDSRHGVVLRVAGRKAGHRPWATAASPARAGGVGPARGEQGRGEGELLLGHTMGELQRAKTEGQRARREVEAPWGGGSS</sequence>
<feature type="region of interest" description="Disordered" evidence="1">
    <location>
        <begin position="90"/>
        <end position="113"/>
    </location>
</feature>
<feature type="region of interest" description="Disordered" evidence="1">
    <location>
        <begin position="49"/>
        <end position="78"/>
    </location>
</feature>
<dbReference type="Proteomes" id="UP000007305">
    <property type="component" value="Chromosome 2"/>
</dbReference>
<dbReference type="InParanoid" id="A0A804MKT5"/>
<keyword evidence="2" id="KW-0732">Signal</keyword>
<evidence type="ECO:0000256" key="2">
    <source>
        <dbReference type="SAM" id="SignalP"/>
    </source>
</evidence>